<protein>
    <submittedName>
        <fullName evidence="1">Uncharacterized protein</fullName>
    </submittedName>
</protein>
<dbReference type="Proteomes" id="UP000242715">
    <property type="component" value="Unassembled WGS sequence"/>
</dbReference>
<dbReference type="AlphaFoldDB" id="A0A2Z6P5I1"/>
<evidence type="ECO:0000313" key="1">
    <source>
        <dbReference type="EMBL" id="GAU38959.1"/>
    </source>
</evidence>
<dbReference type="OrthoDB" id="17560at2759"/>
<name>A0A2Z6P5I1_TRISU</name>
<keyword evidence="2" id="KW-1185">Reference proteome</keyword>
<accession>A0A2Z6P5I1</accession>
<proteinExistence type="predicted"/>
<gene>
    <name evidence="1" type="ORF">TSUD_378350</name>
</gene>
<evidence type="ECO:0000313" key="2">
    <source>
        <dbReference type="Proteomes" id="UP000242715"/>
    </source>
</evidence>
<sequence>MGGALAIASSVLVPHVDAVVAFYGAPSFELADPAKKPRLLFRLTLESWTICLAFQMFRYENLFSTLDYFLDYDEEAEIRKKKEVEWSGVAAKALECKGFGVEVEGIWSSKRDLLKESIGGRTWVYLMKMKLQFSWHGLASNHG</sequence>
<organism evidence="1 2">
    <name type="scientific">Trifolium subterraneum</name>
    <name type="common">Subterranean clover</name>
    <dbReference type="NCBI Taxonomy" id="3900"/>
    <lineage>
        <taxon>Eukaryota</taxon>
        <taxon>Viridiplantae</taxon>
        <taxon>Streptophyta</taxon>
        <taxon>Embryophyta</taxon>
        <taxon>Tracheophyta</taxon>
        <taxon>Spermatophyta</taxon>
        <taxon>Magnoliopsida</taxon>
        <taxon>eudicotyledons</taxon>
        <taxon>Gunneridae</taxon>
        <taxon>Pentapetalae</taxon>
        <taxon>rosids</taxon>
        <taxon>fabids</taxon>
        <taxon>Fabales</taxon>
        <taxon>Fabaceae</taxon>
        <taxon>Papilionoideae</taxon>
        <taxon>50 kb inversion clade</taxon>
        <taxon>NPAAA clade</taxon>
        <taxon>Hologalegina</taxon>
        <taxon>IRL clade</taxon>
        <taxon>Trifolieae</taxon>
        <taxon>Trifolium</taxon>
    </lineage>
</organism>
<reference evidence="2" key="1">
    <citation type="journal article" date="2017" name="Front. Plant Sci.">
        <title>Climate Clever Clovers: New Paradigm to Reduce the Environmental Footprint of Ruminants by Breeding Low Methanogenic Forages Utilizing Haplotype Variation.</title>
        <authorList>
            <person name="Kaur P."/>
            <person name="Appels R."/>
            <person name="Bayer P.E."/>
            <person name="Keeble-Gagnere G."/>
            <person name="Wang J."/>
            <person name="Hirakawa H."/>
            <person name="Shirasawa K."/>
            <person name="Vercoe P."/>
            <person name="Stefanova K."/>
            <person name="Durmic Z."/>
            <person name="Nichols P."/>
            <person name="Revell C."/>
            <person name="Isobe S.N."/>
            <person name="Edwards D."/>
            <person name="Erskine W."/>
        </authorList>
    </citation>
    <scope>NUCLEOTIDE SEQUENCE [LARGE SCALE GENOMIC DNA]</scope>
    <source>
        <strain evidence="2">cv. Daliak</strain>
    </source>
</reference>
<dbReference type="EMBL" id="DF973740">
    <property type="protein sequence ID" value="GAU38959.1"/>
    <property type="molecule type" value="Genomic_DNA"/>
</dbReference>